<protein>
    <submittedName>
        <fullName evidence="3">Uncharacterized protein</fullName>
    </submittedName>
</protein>
<feature type="chain" id="PRO_5045661769" evidence="2">
    <location>
        <begin position="21"/>
        <end position="279"/>
    </location>
</feature>
<evidence type="ECO:0000256" key="1">
    <source>
        <dbReference type="SAM" id="MobiDB-lite"/>
    </source>
</evidence>
<gene>
    <name evidence="3" type="ORF">NKI27_14665</name>
</gene>
<dbReference type="RefSeq" id="WP_265046785.1">
    <property type="nucleotide sequence ID" value="NZ_CP100390.1"/>
</dbReference>
<feature type="signal peptide" evidence="2">
    <location>
        <begin position="1"/>
        <end position="20"/>
    </location>
</feature>
<name>A0ABY6MZM3_9ALTE</name>
<organism evidence="3 4">
    <name type="scientific">Alkalimarinus alittae</name>
    <dbReference type="NCBI Taxonomy" id="2961619"/>
    <lineage>
        <taxon>Bacteria</taxon>
        <taxon>Pseudomonadati</taxon>
        <taxon>Pseudomonadota</taxon>
        <taxon>Gammaproteobacteria</taxon>
        <taxon>Alteromonadales</taxon>
        <taxon>Alteromonadaceae</taxon>
        <taxon>Alkalimarinus</taxon>
    </lineage>
</organism>
<keyword evidence="2" id="KW-0732">Signal</keyword>
<accession>A0ABY6MZM3</accession>
<feature type="region of interest" description="Disordered" evidence="1">
    <location>
        <begin position="83"/>
        <end position="103"/>
    </location>
</feature>
<dbReference type="Proteomes" id="UP001163739">
    <property type="component" value="Chromosome"/>
</dbReference>
<evidence type="ECO:0000256" key="2">
    <source>
        <dbReference type="SAM" id="SignalP"/>
    </source>
</evidence>
<keyword evidence="4" id="KW-1185">Reference proteome</keyword>
<reference evidence="3" key="1">
    <citation type="submission" date="2022-06" db="EMBL/GenBank/DDBJ databases">
        <title>Alkalimarinus sp. nov., isolated from gut of a Alitta virens.</title>
        <authorList>
            <person name="Yang A.I."/>
            <person name="Shin N.-R."/>
        </authorList>
    </citation>
    <scope>NUCLEOTIDE SEQUENCE</scope>
    <source>
        <strain evidence="3">A2M4</strain>
    </source>
</reference>
<sequence length="279" mass="31784">MRFHSTLVLVMLFFSVSAEANCLANARSPENQQQTAYERIYCEIVERGEGKRLPRFEDFKKNDVMVQRLLLKRPAQKLKIALPSPSKAKAKKGANQTSVLDKPARLKQTNKANEVASVVSSNVSLSRCTLGKNLITCGQRRFGLIRNEPNGRLANGVLGDQHLMALPPFRGDAENGREVQFYLSEVYGHYIQRMIDIGLGASTMSYARFYHTFYDLKVKSVDFSERFETMYRFLKKDKKTMAVKTLPSHKRPHSLSQCDDITEKMIVCDIGSVNWVYMN</sequence>
<evidence type="ECO:0000313" key="4">
    <source>
        <dbReference type="Proteomes" id="UP001163739"/>
    </source>
</evidence>
<dbReference type="EMBL" id="CP100390">
    <property type="protein sequence ID" value="UZE95296.1"/>
    <property type="molecule type" value="Genomic_DNA"/>
</dbReference>
<evidence type="ECO:0000313" key="3">
    <source>
        <dbReference type="EMBL" id="UZE95296.1"/>
    </source>
</evidence>
<proteinExistence type="predicted"/>